<proteinExistence type="predicted"/>
<evidence type="ECO:0000313" key="2">
    <source>
        <dbReference type="Proteomes" id="UP000051820"/>
    </source>
</evidence>
<reference evidence="1 2" key="1">
    <citation type="journal article" date="2015" name="Genome Announc.">
        <title>Expanding the biotechnology potential of lactobacilli through comparative genomics of 213 strains and associated genera.</title>
        <authorList>
            <person name="Sun Z."/>
            <person name="Harris H.M."/>
            <person name="McCann A."/>
            <person name="Guo C."/>
            <person name="Argimon S."/>
            <person name="Zhang W."/>
            <person name="Yang X."/>
            <person name="Jeffery I.B."/>
            <person name="Cooney J.C."/>
            <person name="Kagawa T.F."/>
            <person name="Liu W."/>
            <person name="Song Y."/>
            <person name="Salvetti E."/>
            <person name="Wrobel A."/>
            <person name="Rasinkangas P."/>
            <person name="Parkhill J."/>
            <person name="Rea M.C."/>
            <person name="O'Sullivan O."/>
            <person name="Ritari J."/>
            <person name="Douillard F.P."/>
            <person name="Paul Ross R."/>
            <person name="Yang R."/>
            <person name="Briner A.E."/>
            <person name="Felis G.E."/>
            <person name="de Vos W.M."/>
            <person name="Barrangou R."/>
            <person name="Klaenhammer T.R."/>
            <person name="Caufield P.W."/>
            <person name="Cui Y."/>
            <person name="Zhang H."/>
            <person name="O'Toole P.W."/>
        </authorList>
    </citation>
    <scope>NUCLEOTIDE SEQUENCE [LARGE SCALE GENOMIC DNA]</scope>
    <source>
        <strain evidence="1 2">DSM 5007</strain>
    </source>
</reference>
<evidence type="ECO:0000313" key="1">
    <source>
        <dbReference type="EMBL" id="KRM12365.1"/>
    </source>
</evidence>
<accession>A0A0R1W439</accession>
<dbReference type="Proteomes" id="UP000051820">
    <property type="component" value="Unassembled WGS sequence"/>
</dbReference>
<protein>
    <submittedName>
        <fullName evidence="1">Uncharacterized protein</fullName>
    </submittedName>
</protein>
<comment type="caution">
    <text evidence="1">The sequence shown here is derived from an EMBL/GenBank/DDBJ whole genome shotgun (WGS) entry which is preliminary data.</text>
</comment>
<sequence length="153" mass="17944">MADNNTAATKLHTLDDEHDYDRQTFTSSTDKDYSQTADNREAFIEKYNVNEINEGWRNSELAEYLSYNFDRNSEYRFLFKNARRVAYDTDGQTHEILMTSVNKADTDKAKQATKKLSDNVQNDLRRKLNYEFKDTEDSIFDAGNTTDLMIYSR</sequence>
<dbReference type="RefSeq" id="WP_010621281.1">
    <property type="nucleotide sequence ID" value="NZ_AZGF01000008.1"/>
</dbReference>
<dbReference type="AlphaFoldDB" id="A0A0R1W439"/>
<organism evidence="1 2">
    <name type="scientific">Paucilactobacillus suebicus DSM 5007 = KCTC 3549</name>
    <dbReference type="NCBI Taxonomy" id="1423807"/>
    <lineage>
        <taxon>Bacteria</taxon>
        <taxon>Bacillati</taxon>
        <taxon>Bacillota</taxon>
        <taxon>Bacilli</taxon>
        <taxon>Lactobacillales</taxon>
        <taxon>Lactobacillaceae</taxon>
        <taxon>Paucilactobacillus</taxon>
    </lineage>
</organism>
<name>A0A0R1W439_9LACO</name>
<dbReference type="EMBL" id="AZGF01000008">
    <property type="protein sequence ID" value="KRM12365.1"/>
    <property type="molecule type" value="Genomic_DNA"/>
</dbReference>
<keyword evidence="2" id="KW-1185">Reference proteome</keyword>
<dbReference type="PATRIC" id="fig|1423807.3.peg.2437"/>
<gene>
    <name evidence="1" type="ORF">FD16_GL002360</name>
</gene>